<organism evidence="2">
    <name type="scientific">Chromera velia CCMP2878</name>
    <dbReference type="NCBI Taxonomy" id="1169474"/>
    <lineage>
        <taxon>Eukaryota</taxon>
        <taxon>Sar</taxon>
        <taxon>Alveolata</taxon>
        <taxon>Colpodellida</taxon>
        <taxon>Chromeraceae</taxon>
        <taxon>Chromera</taxon>
    </lineage>
</organism>
<accession>A0A0G4HJN9</accession>
<feature type="compositionally biased region" description="Low complexity" evidence="1">
    <location>
        <begin position="849"/>
        <end position="858"/>
    </location>
</feature>
<sequence length="865" mass="93674">MGGDGDGNGEPCEVEVEALLLEIGKGMGKSRKKMMRFITKVVQEEWLQTAESLRDLSDDEWASLNLPIALRKRLQAACRENGDGGEAVLQPARGRKRSETTLQGEEEMQTACPPLLSGSAPPLPSSHLTAPDPPPTRAVTPVHQTSREKISHRSATVSPAGPKELSANSGDEETERSKNATPANTLPQVQKMENEQASIVRPNLKAIPTPSPPSKQASLPPPKSTELPSAPQKSAAGTGRTPPVPPRPSPTIALSDYGTGQYVQAQRTNTVTPSESLPSRTGQRGQVRSGRVHGHQRAPDRKIPDERSKSSRHVFVSGATEKSPFPFCVVPPVPPAHLRQPVDVLIWDIENCPPPRDLERRQELPVKLAAFFRPRRAVVVWNRAQYDPPARFQKAMEDAQFVCMTVGKKGKRCEAADRLLRPEIENAKDKTVCVISGDGDFKDLYRGREQPTTVLHRHAMRRDDLLRCDPLIRPCEWRQFVSVGLRMAFSYPSPVSAPSMYFQHQLPTASPPAGLFVHVSRSLENLKETLEDSFGRGRGAVRGGGGEGYWATSLSRQVCVISAHLGYVLFESVASRDLFLSNLKSERLPLKGGDGEGERESTPSWERADRTVRLAKRAGGEGDQTTGASNAENSTEVWAFGLLAPTESTGVASLFKDFPSPSPSPSPSPEKKGKQETERVVEDSGKEEKGGSSNSAVPADRGREGRGTGYLKASTTAASPKKSPRSRMTPNLAPSPSPPQPQSLPHRPKESAAAIKSKDLLAPHLLFLAAPTGTTPPSGPPPVTKAPQAEAQRERKPPSGPPPVTKAPQAETQGEKKHPSGPPPVTKAPQAETKKKRKPPLGSTRVTRQSLFLDLSQSSDDEVFV</sequence>
<evidence type="ECO:0000313" key="2">
    <source>
        <dbReference type="EMBL" id="CEM44394.1"/>
    </source>
</evidence>
<dbReference type="VEuPathDB" id="CryptoDB:Cvel_28320"/>
<feature type="region of interest" description="Disordered" evidence="1">
    <location>
        <begin position="268"/>
        <end position="311"/>
    </location>
</feature>
<feature type="compositionally biased region" description="Low complexity" evidence="1">
    <location>
        <begin position="113"/>
        <end position="128"/>
    </location>
</feature>
<feature type="compositionally biased region" description="Polar residues" evidence="1">
    <location>
        <begin position="268"/>
        <end position="286"/>
    </location>
</feature>
<protein>
    <recommendedName>
        <fullName evidence="3">NYN domain-containing protein</fullName>
    </recommendedName>
</protein>
<reference evidence="2" key="1">
    <citation type="submission" date="2014-11" db="EMBL/GenBank/DDBJ databases">
        <authorList>
            <person name="Otto D Thomas"/>
            <person name="Naeem Raeece"/>
        </authorList>
    </citation>
    <scope>NUCLEOTIDE SEQUENCE</scope>
</reference>
<gene>
    <name evidence="2" type="ORF">Cvel_28320</name>
</gene>
<evidence type="ECO:0000256" key="1">
    <source>
        <dbReference type="SAM" id="MobiDB-lite"/>
    </source>
</evidence>
<feature type="region of interest" description="Disordered" evidence="1">
    <location>
        <begin position="652"/>
        <end position="865"/>
    </location>
</feature>
<feature type="compositionally biased region" description="Basic and acidic residues" evidence="1">
    <location>
        <begin position="669"/>
        <end position="690"/>
    </location>
</feature>
<evidence type="ECO:0008006" key="3">
    <source>
        <dbReference type="Google" id="ProtNLM"/>
    </source>
</evidence>
<name>A0A0G4HJN9_9ALVE</name>
<dbReference type="EMBL" id="CDMZ01002918">
    <property type="protein sequence ID" value="CEM44394.1"/>
    <property type="molecule type" value="Genomic_DNA"/>
</dbReference>
<dbReference type="AlphaFoldDB" id="A0A0G4HJN9"/>
<feature type="compositionally biased region" description="Polar residues" evidence="1">
    <location>
        <begin position="179"/>
        <end position="188"/>
    </location>
</feature>
<feature type="compositionally biased region" description="Pro residues" evidence="1">
    <location>
        <begin position="733"/>
        <end position="742"/>
    </location>
</feature>
<feature type="compositionally biased region" description="Low complexity" evidence="1">
    <location>
        <begin position="762"/>
        <end position="776"/>
    </location>
</feature>
<feature type="compositionally biased region" description="Pro residues" evidence="1">
    <location>
        <begin position="209"/>
        <end position="223"/>
    </location>
</feature>
<feature type="region of interest" description="Disordered" evidence="1">
    <location>
        <begin position="82"/>
        <end position="255"/>
    </location>
</feature>
<feature type="compositionally biased region" description="Basic and acidic residues" evidence="1">
    <location>
        <begin position="297"/>
        <end position="309"/>
    </location>
</feature>
<feature type="region of interest" description="Disordered" evidence="1">
    <location>
        <begin position="587"/>
        <end position="606"/>
    </location>
</feature>
<proteinExistence type="predicted"/>